<proteinExistence type="inferred from homology"/>
<feature type="region of interest" description="Disordered" evidence="12">
    <location>
        <begin position="594"/>
        <end position="676"/>
    </location>
</feature>
<dbReference type="PANTHER" id="PTHR47117">
    <property type="entry name" value="STAR-RELATED LIPID TRANSFER PROTEIN 9"/>
    <property type="match status" value="1"/>
</dbReference>
<dbReference type="GO" id="GO:0007018">
    <property type="term" value="P:microtubule-based movement"/>
    <property type="evidence" value="ECO:0007669"/>
    <property type="project" value="InterPro"/>
</dbReference>
<evidence type="ECO:0000256" key="6">
    <source>
        <dbReference type="ARBA" id="ARBA00023054"/>
    </source>
</evidence>
<evidence type="ECO:0000256" key="7">
    <source>
        <dbReference type="ARBA" id="ARBA00023175"/>
    </source>
</evidence>
<dbReference type="Gene3D" id="2.60.200.20">
    <property type="match status" value="1"/>
</dbReference>
<evidence type="ECO:0000256" key="9">
    <source>
        <dbReference type="PROSITE-ProRule" id="PRU00283"/>
    </source>
</evidence>
<dbReference type="InterPro" id="IPR036961">
    <property type="entry name" value="Kinesin_motor_dom_sf"/>
</dbReference>
<dbReference type="CDD" id="cd01365">
    <property type="entry name" value="KISc_KIF1A_KIF1B"/>
    <property type="match status" value="1"/>
</dbReference>
<dbReference type="FunFam" id="3.40.850.10:FF:000021">
    <property type="entry name" value="kinesin-like protein KIF16B isoform X1"/>
    <property type="match status" value="1"/>
</dbReference>
<dbReference type="Pfam" id="PF00787">
    <property type="entry name" value="PX"/>
    <property type="match status" value="1"/>
</dbReference>
<dbReference type="PROSITE" id="PS00411">
    <property type="entry name" value="KINESIN_MOTOR_1"/>
    <property type="match status" value="1"/>
</dbReference>
<dbReference type="Pfam" id="PF16183">
    <property type="entry name" value="Kinesin_assoc"/>
    <property type="match status" value="1"/>
</dbReference>
<keyword evidence="16" id="KW-1185">Reference proteome</keyword>
<dbReference type="PROSITE" id="PS50067">
    <property type="entry name" value="KINESIN_MOTOR_2"/>
    <property type="match status" value="1"/>
</dbReference>
<dbReference type="SUPFAM" id="SSF49879">
    <property type="entry name" value="SMAD/FHA domain"/>
    <property type="match status" value="1"/>
</dbReference>
<feature type="region of interest" description="Disordered" evidence="12">
    <location>
        <begin position="757"/>
        <end position="794"/>
    </location>
</feature>
<evidence type="ECO:0000256" key="1">
    <source>
        <dbReference type="ARBA" id="ARBA00004245"/>
    </source>
</evidence>
<accession>F2U718</accession>
<evidence type="ECO:0000256" key="4">
    <source>
        <dbReference type="ARBA" id="ARBA00022741"/>
    </source>
</evidence>
<dbReference type="SMART" id="SM00129">
    <property type="entry name" value="KISc"/>
    <property type="match status" value="1"/>
</dbReference>
<dbReference type="OMA" id="HPKTGPF"/>
<dbReference type="OrthoDB" id="3176171at2759"/>
<organism evidence="16">
    <name type="scientific">Salpingoeca rosetta (strain ATCC 50818 / BSB-021)</name>
    <dbReference type="NCBI Taxonomy" id="946362"/>
    <lineage>
        <taxon>Eukaryota</taxon>
        <taxon>Choanoflagellata</taxon>
        <taxon>Craspedida</taxon>
        <taxon>Salpingoecidae</taxon>
        <taxon>Salpingoeca</taxon>
    </lineage>
</organism>
<comment type="subcellular location">
    <subcellularLocation>
        <location evidence="1">Cytoplasm</location>
        <location evidence="1">Cytoskeleton</location>
    </subcellularLocation>
</comment>
<dbReference type="SUPFAM" id="SSF64268">
    <property type="entry name" value="PX domain"/>
    <property type="match status" value="1"/>
</dbReference>
<dbReference type="GeneID" id="16075734"/>
<dbReference type="GO" id="GO:0005874">
    <property type="term" value="C:microtubule"/>
    <property type="evidence" value="ECO:0007669"/>
    <property type="project" value="UniProtKB-KW"/>
</dbReference>
<feature type="binding site" evidence="9">
    <location>
        <begin position="98"/>
        <end position="105"/>
    </location>
    <ligand>
        <name>ATP</name>
        <dbReference type="ChEBI" id="CHEBI:30616"/>
    </ligand>
</feature>
<feature type="compositionally biased region" description="Basic and acidic residues" evidence="12">
    <location>
        <begin position="618"/>
        <end position="647"/>
    </location>
</feature>
<dbReference type="FunCoup" id="F2U718">
    <property type="interactions" value="533"/>
</dbReference>
<dbReference type="InterPro" id="IPR019821">
    <property type="entry name" value="Kinesin_motor_CS"/>
</dbReference>
<keyword evidence="3 10" id="KW-0493">Microtubule</keyword>
<dbReference type="GO" id="GO:0008017">
    <property type="term" value="F:microtubule binding"/>
    <property type="evidence" value="ECO:0007669"/>
    <property type="project" value="InterPro"/>
</dbReference>
<keyword evidence="8" id="KW-0206">Cytoskeleton</keyword>
<evidence type="ECO:0000313" key="15">
    <source>
        <dbReference type="EMBL" id="EGD83650.1"/>
    </source>
</evidence>
<feature type="coiled-coil region" evidence="11">
    <location>
        <begin position="377"/>
        <end position="404"/>
    </location>
</feature>
<dbReference type="InterPro" id="IPR027417">
    <property type="entry name" value="P-loop_NTPase"/>
</dbReference>
<evidence type="ECO:0000256" key="5">
    <source>
        <dbReference type="ARBA" id="ARBA00022840"/>
    </source>
</evidence>
<dbReference type="GO" id="GO:0005524">
    <property type="term" value="F:ATP binding"/>
    <property type="evidence" value="ECO:0007669"/>
    <property type="project" value="UniProtKB-UniRule"/>
</dbReference>
<feature type="domain" description="PX" evidence="14">
    <location>
        <begin position="798"/>
        <end position="926"/>
    </location>
</feature>
<dbReference type="KEGG" id="sre:PTSG_04256"/>
<dbReference type="Pfam" id="PF00498">
    <property type="entry name" value="FHA"/>
    <property type="match status" value="1"/>
</dbReference>
<keyword evidence="5 9" id="KW-0067">ATP-binding</keyword>
<dbReference type="PANTHER" id="PTHR47117:SF6">
    <property type="entry name" value="KINESIN-LIKE PROTEIN KIF16B"/>
    <property type="match status" value="1"/>
</dbReference>
<dbReference type="InterPro" id="IPR032405">
    <property type="entry name" value="Kinesin_assoc"/>
</dbReference>
<gene>
    <name evidence="15" type="ORF">PTSG_04256</name>
</gene>
<sequence length="926" mass="105414">MSNAGAVRVAVRVRPMNDREKKKKAECIVEMKGTQTLLHNKDSPGGDDVKRFTFDHSYWSYNKSDAHYTPQEQVFKDLGTDVLDAAFEGYNACVFAYGQTGAGKSYTMMGYGEEIGLIPRICEGIFERVVAETDETTKFVATVSYLEIYNERVRDLLTNSPAKTQLKVREHPKTGPFVDGLSVHEVTDFEQIQELMDLGNDNRTTAATGMNDTSSRSHAVFTIEFKQASFVAGIPSEKSSKINLVDLAGSERTSATKATGQRLVEGGNINKSLTTLGLCISALAERSSPSKKKKKGHFIPYRDSVLTWLLKESLGGNSKTIMVAAISPANINYGETLSTLHYANRAKNIVNKPIVNEDENVRLIRELRAEVDRLKKLIGGDEEIARLERERREAEARLTAATTDDEKHAAQQALSQIDQALTDAQSADKSKLEQQIAASEQMMNAMVSDWKGKFDAMHQIMEDRGLAFKEAGRALTVESEMPHFVSLNLDDPLATGIVLYYIHDGTTTIGHKGADPEPDISLDHSDVLDRHCTVEFTADDGADRVVLHPCEEAMVLVDGVPVDGEIELNQGVTVQLGNDTLLRFNHPAQAARLREQRAAQQGSDGRRSSKTWVMHGRVKQEEERARQAEEELRKLREQTQQEAEQRQVQEAAAAEEREKEEARKREAEERMQEMQRRIQELEEARNRAYSEKQRQEQQRQHLEEEMKTIRLRESEEQDEAARQHEESLKQIDDSIASTMEDAEEAKASLLAADLEAKERQHEEEVRRLEEEKQAMQRQLEEARKAEERRMQSKGSSKRSFNEVWDIKVQEHKPRGDFHVFKVEVTLLGERWYVWRRFNHFKDLHRLMKSKLRGIVSYINFPPEHVLTTRLRKSRINKDFLDQRAHDLQEYLIDLIAKTYTLPGSPFFEVDRGLLERNVAFFRKGGQ</sequence>
<evidence type="ECO:0000256" key="11">
    <source>
        <dbReference type="SAM" id="Coils"/>
    </source>
</evidence>
<keyword evidence="2" id="KW-0963">Cytoplasm</keyword>
<dbReference type="RefSeq" id="XP_004995154.1">
    <property type="nucleotide sequence ID" value="XM_004995097.1"/>
</dbReference>
<dbReference type="eggNOG" id="KOG0245">
    <property type="taxonomic scope" value="Eukaryota"/>
</dbReference>
<dbReference type="InterPro" id="IPR001683">
    <property type="entry name" value="PX_dom"/>
</dbReference>
<evidence type="ECO:0000256" key="10">
    <source>
        <dbReference type="RuleBase" id="RU000394"/>
    </source>
</evidence>
<dbReference type="STRING" id="946362.F2U718"/>
<dbReference type="AlphaFoldDB" id="F2U718"/>
<feature type="compositionally biased region" description="Basic and acidic residues" evidence="12">
    <location>
        <begin position="654"/>
        <end position="676"/>
    </location>
</feature>
<dbReference type="InterPro" id="IPR036871">
    <property type="entry name" value="PX_dom_sf"/>
</dbReference>
<dbReference type="Gene3D" id="3.30.1520.10">
    <property type="entry name" value="Phox-like domain"/>
    <property type="match status" value="1"/>
</dbReference>
<evidence type="ECO:0000259" key="13">
    <source>
        <dbReference type="PROSITE" id="PS50067"/>
    </source>
</evidence>
<protein>
    <recommendedName>
        <fullName evidence="10">Kinesin-like protein</fullName>
    </recommendedName>
</protein>
<feature type="domain" description="Kinesin motor" evidence="13">
    <location>
        <begin position="6"/>
        <end position="349"/>
    </location>
</feature>
<evidence type="ECO:0000256" key="12">
    <source>
        <dbReference type="SAM" id="MobiDB-lite"/>
    </source>
</evidence>
<dbReference type="Gene3D" id="3.40.850.10">
    <property type="entry name" value="Kinesin motor domain"/>
    <property type="match status" value="1"/>
</dbReference>
<evidence type="ECO:0000256" key="3">
    <source>
        <dbReference type="ARBA" id="ARBA00022701"/>
    </source>
</evidence>
<keyword evidence="6 11" id="KW-0175">Coiled coil</keyword>
<dbReference type="GO" id="GO:0003777">
    <property type="term" value="F:microtubule motor activity"/>
    <property type="evidence" value="ECO:0007669"/>
    <property type="project" value="InterPro"/>
</dbReference>
<keyword evidence="7 9" id="KW-0505">Motor protein</keyword>
<evidence type="ECO:0000313" key="16">
    <source>
        <dbReference type="Proteomes" id="UP000007799"/>
    </source>
</evidence>
<evidence type="ECO:0000256" key="8">
    <source>
        <dbReference type="ARBA" id="ARBA00023212"/>
    </source>
</evidence>
<name>F2U718_SALR5</name>
<dbReference type="Pfam" id="PF00225">
    <property type="entry name" value="Kinesin"/>
    <property type="match status" value="1"/>
</dbReference>
<dbReference type="PROSITE" id="PS50195">
    <property type="entry name" value="PX"/>
    <property type="match status" value="1"/>
</dbReference>
<feature type="compositionally biased region" description="Basic and acidic residues" evidence="12">
    <location>
        <begin position="757"/>
        <end position="790"/>
    </location>
</feature>
<dbReference type="EMBL" id="GL832963">
    <property type="protein sequence ID" value="EGD83650.1"/>
    <property type="molecule type" value="Genomic_DNA"/>
</dbReference>
<dbReference type="InterPro" id="IPR001752">
    <property type="entry name" value="Kinesin_motor_dom"/>
</dbReference>
<dbReference type="GO" id="GO:0035091">
    <property type="term" value="F:phosphatidylinositol binding"/>
    <property type="evidence" value="ECO:0007669"/>
    <property type="project" value="InterPro"/>
</dbReference>
<dbReference type="PRINTS" id="PR00380">
    <property type="entry name" value="KINESINHEAVY"/>
</dbReference>
<comment type="similarity">
    <text evidence="9 10">Belongs to the TRAFAC class myosin-kinesin ATPase superfamily. Kinesin family.</text>
</comment>
<dbReference type="Proteomes" id="UP000007799">
    <property type="component" value="Unassembled WGS sequence"/>
</dbReference>
<dbReference type="InterPro" id="IPR008984">
    <property type="entry name" value="SMAD_FHA_dom_sf"/>
</dbReference>
<keyword evidence="4 9" id="KW-0547">Nucleotide-binding</keyword>
<reference evidence="15" key="1">
    <citation type="submission" date="2009-08" db="EMBL/GenBank/DDBJ databases">
        <title>Annotation of Salpingoeca rosetta.</title>
        <authorList>
            <consortium name="The Broad Institute Genome Sequencing Platform"/>
            <person name="Russ C."/>
            <person name="Cuomo C."/>
            <person name="Burger G."/>
            <person name="Gray M.W."/>
            <person name="Holland P.W.H."/>
            <person name="King N."/>
            <person name="Lang F.B.F."/>
            <person name="Roger A.J."/>
            <person name="Ruiz-Trillo I."/>
            <person name="Young S.K."/>
            <person name="Zeng Q."/>
            <person name="Gargeya S."/>
            <person name="Alvarado L."/>
            <person name="Berlin A."/>
            <person name="Chapman S.B."/>
            <person name="Chen Z."/>
            <person name="Freedman E."/>
            <person name="Gellesch M."/>
            <person name="Goldberg J."/>
            <person name="Griggs A."/>
            <person name="Gujja S."/>
            <person name="Heilman E."/>
            <person name="Heiman D."/>
            <person name="Howarth C."/>
            <person name="Mehta T."/>
            <person name="Neiman D."/>
            <person name="Pearson M."/>
            <person name="Roberts A."/>
            <person name="Saif S."/>
            <person name="Shea T."/>
            <person name="Shenoy N."/>
            <person name="Sisk P."/>
            <person name="Stolte C."/>
            <person name="Sykes S."/>
            <person name="White J."/>
            <person name="Yandava C."/>
            <person name="Haas B."/>
            <person name="Nusbaum C."/>
            <person name="Birren B."/>
        </authorList>
    </citation>
    <scope>NUCLEOTIDE SEQUENCE [LARGE SCALE GENOMIC DNA]</scope>
    <source>
        <strain evidence="15">ATCC 50818</strain>
    </source>
</reference>
<dbReference type="SUPFAM" id="SSF52540">
    <property type="entry name" value="P-loop containing nucleoside triphosphate hydrolases"/>
    <property type="match status" value="1"/>
</dbReference>
<dbReference type="InterPro" id="IPR000253">
    <property type="entry name" value="FHA_dom"/>
</dbReference>
<evidence type="ECO:0000259" key="14">
    <source>
        <dbReference type="PROSITE" id="PS50195"/>
    </source>
</evidence>
<dbReference type="InParanoid" id="F2U718"/>
<evidence type="ECO:0000256" key="2">
    <source>
        <dbReference type="ARBA" id="ARBA00022490"/>
    </source>
</evidence>